<dbReference type="RefSeq" id="WP_106750690.1">
    <property type="nucleotide sequence ID" value="NZ_CP027668.1"/>
</dbReference>
<keyword evidence="2" id="KW-1185">Reference proteome</keyword>
<dbReference type="SUPFAM" id="SSF55298">
    <property type="entry name" value="YjgF-like"/>
    <property type="match status" value="1"/>
</dbReference>
<dbReference type="CDD" id="cd06154">
    <property type="entry name" value="YjgF_YER057c_UK114_like_6"/>
    <property type="match status" value="1"/>
</dbReference>
<evidence type="ECO:0000313" key="1">
    <source>
        <dbReference type="EMBL" id="AVO47320.1"/>
    </source>
</evidence>
<organism evidence="1 2">
    <name type="scientific">Phreatobacter cathodiphilus</name>
    <dbReference type="NCBI Taxonomy" id="1868589"/>
    <lineage>
        <taxon>Bacteria</taxon>
        <taxon>Pseudomonadati</taxon>
        <taxon>Pseudomonadota</taxon>
        <taxon>Alphaproteobacteria</taxon>
        <taxon>Hyphomicrobiales</taxon>
        <taxon>Phreatobacteraceae</taxon>
        <taxon>Phreatobacter</taxon>
    </lineage>
</organism>
<sequence length="136" mass="14463">MERRLISTGSPFEKTAGYSRAVVQGGFVFVAGTTGYDYATMTLPASVEEQTRNCFKTIAATLKEAGTSMANVVRATYYITDAADAETVFPIFGEVFGDIRPASTLLVVAGLFKPEMKVEIEVTAALPGGATDTLFS</sequence>
<dbReference type="EMBL" id="CP027668">
    <property type="protein sequence ID" value="AVO47320.1"/>
    <property type="molecule type" value="Genomic_DNA"/>
</dbReference>
<dbReference type="AlphaFoldDB" id="A0A2S0NGL8"/>
<dbReference type="KEGG" id="phr:C6569_20995"/>
<evidence type="ECO:0000313" key="2">
    <source>
        <dbReference type="Proteomes" id="UP000237889"/>
    </source>
</evidence>
<dbReference type="Proteomes" id="UP000237889">
    <property type="component" value="Chromosome"/>
</dbReference>
<dbReference type="Pfam" id="PF01042">
    <property type="entry name" value="Ribonuc_L-PSP"/>
    <property type="match status" value="1"/>
</dbReference>
<dbReference type="Gene3D" id="3.30.1330.40">
    <property type="entry name" value="RutC-like"/>
    <property type="match status" value="1"/>
</dbReference>
<reference evidence="1 2" key="1">
    <citation type="submission" date="2018-03" db="EMBL/GenBank/DDBJ databases">
        <title>Genome sequencing of Phreatobacter sp.</title>
        <authorList>
            <person name="Kim S.-J."/>
            <person name="Heo J."/>
            <person name="Kwon S.-W."/>
        </authorList>
    </citation>
    <scope>NUCLEOTIDE SEQUENCE [LARGE SCALE GENOMIC DNA]</scope>
    <source>
        <strain evidence="1 2">S-12</strain>
    </source>
</reference>
<gene>
    <name evidence="1" type="ORF">C6569_20995</name>
</gene>
<dbReference type="InterPro" id="IPR035959">
    <property type="entry name" value="RutC-like_sf"/>
</dbReference>
<name>A0A2S0NGL8_9HYPH</name>
<dbReference type="PANTHER" id="PTHR43857">
    <property type="entry name" value="BLR7761 PROTEIN"/>
    <property type="match status" value="1"/>
</dbReference>
<dbReference type="OrthoDB" id="9799840at2"/>
<accession>A0A2S0NGL8</accession>
<dbReference type="InterPro" id="IPR006175">
    <property type="entry name" value="YjgF/YER057c/UK114"/>
</dbReference>
<protein>
    <recommendedName>
        <fullName evidence="3">RidA family protein</fullName>
    </recommendedName>
</protein>
<evidence type="ECO:0008006" key="3">
    <source>
        <dbReference type="Google" id="ProtNLM"/>
    </source>
</evidence>
<proteinExistence type="predicted"/>
<dbReference type="PANTHER" id="PTHR43857:SF1">
    <property type="entry name" value="YJGH FAMILY PROTEIN"/>
    <property type="match status" value="1"/>
</dbReference>